<dbReference type="Gene3D" id="3.40.605.10">
    <property type="entry name" value="Aldehyde Dehydrogenase, Chain A, domain 1"/>
    <property type="match status" value="1"/>
</dbReference>
<dbReference type="InterPro" id="IPR016162">
    <property type="entry name" value="Ald_DH_N"/>
</dbReference>
<dbReference type="EMBL" id="VCKY01000174">
    <property type="protein sequence ID" value="TMR10865.1"/>
    <property type="molecule type" value="Genomic_DNA"/>
</dbReference>
<feature type="region of interest" description="Disordered" evidence="1">
    <location>
        <begin position="32"/>
        <end position="62"/>
    </location>
</feature>
<name>A0A5S4F490_9ACTN</name>
<dbReference type="GO" id="GO:0016491">
    <property type="term" value="F:oxidoreductase activity"/>
    <property type="evidence" value="ECO:0007669"/>
    <property type="project" value="InterPro"/>
</dbReference>
<evidence type="ECO:0000313" key="3">
    <source>
        <dbReference type="Proteomes" id="UP000309128"/>
    </source>
</evidence>
<evidence type="ECO:0000256" key="1">
    <source>
        <dbReference type="SAM" id="MobiDB-lite"/>
    </source>
</evidence>
<keyword evidence="3" id="KW-1185">Reference proteome</keyword>
<organism evidence="2 3">
    <name type="scientific">Nonomuraea turkmeniaca</name>
    <dbReference type="NCBI Taxonomy" id="103838"/>
    <lineage>
        <taxon>Bacteria</taxon>
        <taxon>Bacillati</taxon>
        <taxon>Actinomycetota</taxon>
        <taxon>Actinomycetes</taxon>
        <taxon>Streptosporangiales</taxon>
        <taxon>Streptosporangiaceae</taxon>
        <taxon>Nonomuraea</taxon>
    </lineage>
</organism>
<evidence type="ECO:0000313" key="2">
    <source>
        <dbReference type="EMBL" id="TMR10865.1"/>
    </source>
</evidence>
<protein>
    <submittedName>
        <fullName evidence="2">Uncharacterized protein</fullName>
    </submittedName>
</protein>
<reference evidence="2 3" key="1">
    <citation type="submission" date="2019-05" db="EMBL/GenBank/DDBJ databases">
        <title>Draft genome sequence of Nonomuraea turkmeniaca DSM 43926.</title>
        <authorList>
            <person name="Saricaoglu S."/>
            <person name="Isik K."/>
        </authorList>
    </citation>
    <scope>NUCLEOTIDE SEQUENCE [LARGE SCALE GENOMIC DNA]</scope>
    <source>
        <strain evidence="2 3">DSM 43926</strain>
    </source>
</reference>
<accession>A0A5S4F490</accession>
<proteinExistence type="predicted"/>
<dbReference type="AlphaFoldDB" id="A0A5S4F490"/>
<dbReference type="Proteomes" id="UP000309128">
    <property type="component" value="Unassembled WGS sequence"/>
</dbReference>
<comment type="caution">
    <text evidence="2">The sequence shown here is derived from an EMBL/GenBank/DDBJ whole genome shotgun (WGS) entry which is preliminary data.</text>
</comment>
<sequence>MHPATGQAMAQAPEGTTADVDQAVAATTTAFPAGRPGIARHRDHGKVVGGNLSGPLPAACLP</sequence>
<gene>
    <name evidence="2" type="ORF">ETD86_37755</name>
</gene>